<evidence type="ECO:0000313" key="3">
    <source>
        <dbReference type="Proteomes" id="UP000553034"/>
    </source>
</evidence>
<dbReference type="PROSITE" id="PS51257">
    <property type="entry name" value="PROKAR_LIPOPROTEIN"/>
    <property type="match status" value="1"/>
</dbReference>
<comment type="caution">
    <text evidence="2">The sequence shown here is derived from an EMBL/GenBank/DDBJ whole genome shotgun (WGS) entry which is preliminary data.</text>
</comment>
<dbReference type="AlphaFoldDB" id="A0A840ENZ0"/>
<dbReference type="EMBL" id="JACIFO010000003">
    <property type="protein sequence ID" value="MBB4118690.1"/>
    <property type="molecule type" value="Genomic_DNA"/>
</dbReference>
<feature type="chain" id="PRO_5032929293" evidence="1">
    <location>
        <begin position="22"/>
        <end position="174"/>
    </location>
</feature>
<evidence type="ECO:0000256" key="1">
    <source>
        <dbReference type="SAM" id="SignalP"/>
    </source>
</evidence>
<accession>A0A840ENZ0</accession>
<evidence type="ECO:0000313" key="2">
    <source>
        <dbReference type="EMBL" id="MBB4118690.1"/>
    </source>
</evidence>
<protein>
    <submittedName>
        <fullName evidence="2">Uncharacterized protein</fullName>
    </submittedName>
</protein>
<name>A0A840ENZ0_9FLAO</name>
<reference evidence="2 3" key="1">
    <citation type="submission" date="2020-08" db="EMBL/GenBank/DDBJ databases">
        <title>Genomic Encyclopedia of Type Strains, Phase IV (KMG-IV): sequencing the most valuable type-strain genomes for metagenomic binning, comparative biology and taxonomic classification.</title>
        <authorList>
            <person name="Goeker M."/>
        </authorList>
    </citation>
    <scope>NUCLEOTIDE SEQUENCE [LARGE SCALE GENOMIC DNA]</scope>
    <source>
        <strain evidence="2 3">DSM 29568</strain>
    </source>
</reference>
<gene>
    <name evidence="2" type="ORF">GGR32_000970</name>
</gene>
<dbReference type="RefSeq" id="WP_183477009.1">
    <property type="nucleotide sequence ID" value="NZ_JACIFO010000003.1"/>
</dbReference>
<keyword evidence="3" id="KW-1185">Reference proteome</keyword>
<sequence length="174" mass="19915">MKKIFYLTNILLLSSFIFACAPTNINYQNEYDTSKKTWESFKKSTGNSYQYTVSNSSWTGITQQTTITVKKGKVIQREFKQSHPQSSLKEIDNIAWIEKGKEINTHKNGTEAITLDEVYKKVKNNWLIKRENAKVYFETKNNGIISTCGYVEPNCADDCFKGIRITNIKALTAS</sequence>
<dbReference type="Proteomes" id="UP000553034">
    <property type="component" value="Unassembled WGS sequence"/>
</dbReference>
<feature type="signal peptide" evidence="1">
    <location>
        <begin position="1"/>
        <end position="21"/>
    </location>
</feature>
<proteinExistence type="predicted"/>
<keyword evidence="1" id="KW-0732">Signal</keyword>
<organism evidence="2 3">
    <name type="scientific">Mesonia hippocampi</name>
    <dbReference type="NCBI Taxonomy" id="1628250"/>
    <lineage>
        <taxon>Bacteria</taxon>
        <taxon>Pseudomonadati</taxon>
        <taxon>Bacteroidota</taxon>
        <taxon>Flavobacteriia</taxon>
        <taxon>Flavobacteriales</taxon>
        <taxon>Flavobacteriaceae</taxon>
        <taxon>Mesonia</taxon>
    </lineage>
</organism>